<protein>
    <recommendedName>
        <fullName evidence="3 7">UTP--glucose-1-phosphate uridylyltransferase</fullName>
        <ecNumber evidence="2 7">2.7.7.9</ecNumber>
    </recommendedName>
    <alternativeName>
        <fullName evidence="7">UDP-glucose pyrophosphorylase</fullName>
    </alternativeName>
</protein>
<proteinExistence type="inferred from homology"/>
<gene>
    <name evidence="9" type="ORF">HMPREF9695_03356</name>
</gene>
<organism evidence="9 10">
    <name type="scientific">Afipia broomeae ATCC 49717</name>
    <dbReference type="NCBI Taxonomy" id="883078"/>
    <lineage>
        <taxon>Bacteria</taxon>
        <taxon>Pseudomonadati</taxon>
        <taxon>Pseudomonadota</taxon>
        <taxon>Alphaproteobacteria</taxon>
        <taxon>Hyphomicrobiales</taxon>
        <taxon>Nitrobacteraceae</taxon>
        <taxon>Afipia</taxon>
    </lineage>
</organism>
<keyword evidence="4 7" id="KW-0808">Transferase</keyword>
<dbReference type="CDD" id="cd02541">
    <property type="entry name" value="UGPase_prokaryotic"/>
    <property type="match status" value="1"/>
</dbReference>
<evidence type="ECO:0000256" key="1">
    <source>
        <dbReference type="ARBA" id="ARBA00006890"/>
    </source>
</evidence>
<keyword evidence="5 7" id="KW-0548">Nucleotidyltransferase</keyword>
<dbReference type="InterPro" id="IPR029044">
    <property type="entry name" value="Nucleotide-diphossugar_trans"/>
</dbReference>
<dbReference type="SUPFAM" id="SSF53448">
    <property type="entry name" value="Nucleotide-diphospho-sugar transferases"/>
    <property type="match status" value="1"/>
</dbReference>
<dbReference type="GO" id="GO:0003983">
    <property type="term" value="F:UTP:glucose-1-phosphate uridylyltransferase activity"/>
    <property type="evidence" value="ECO:0007669"/>
    <property type="project" value="UniProtKB-EC"/>
</dbReference>
<dbReference type="NCBIfam" id="TIGR01099">
    <property type="entry name" value="galU"/>
    <property type="match status" value="1"/>
</dbReference>
<dbReference type="Gene3D" id="3.90.550.10">
    <property type="entry name" value="Spore Coat Polysaccharide Biosynthesis Protein SpsA, Chain A"/>
    <property type="match status" value="1"/>
</dbReference>
<dbReference type="PANTHER" id="PTHR43197:SF1">
    <property type="entry name" value="UTP--GLUCOSE-1-PHOSPHATE URIDYLYLTRANSFERASE"/>
    <property type="match status" value="1"/>
</dbReference>
<dbReference type="InterPro" id="IPR005771">
    <property type="entry name" value="GalU_uridylyltTrfase_bac/arc"/>
</dbReference>
<comment type="caution">
    <text evidence="9">The sequence shown here is derived from an EMBL/GenBank/DDBJ whole genome shotgun (WGS) entry which is preliminary data.</text>
</comment>
<keyword evidence="10" id="KW-1185">Reference proteome</keyword>
<evidence type="ECO:0000256" key="3">
    <source>
        <dbReference type="ARBA" id="ARBA00019048"/>
    </source>
</evidence>
<comment type="catalytic activity">
    <reaction evidence="6 7">
        <text>alpha-D-glucose 1-phosphate + UTP + H(+) = UDP-alpha-D-glucose + diphosphate</text>
        <dbReference type="Rhea" id="RHEA:19889"/>
        <dbReference type="ChEBI" id="CHEBI:15378"/>
        <dbReference type="ChEBI" id="CHEBI:33019"/>
        <dbReference type="ChEBI" id="CHEBI:46398"/>
        <dbReference type="ChEBI" id="CHEBI:58601"/>
        <dbReference type="ChEBI" id="CHEBI:58885"/>
        <dbReference type="EC" id="2.7.7.9"/>
    </reaction>
</comment>
<dbReference type="EC" id="2.7.7.9" evidence="2 7"/>
<name>K8PEY7_9BRAD</name>
<dbReference type="EMBL" id="AGWX01000004">
    <property type="protein sequence ID" value="EKS36938.1"/>
    <property type="molecule type" value="Genomic_DNA"/>
</dbReference>
<comment type="similarity">
    <text evidence="1 7">Belongs to the UDPGP type 2 family.</text>
</comment>
<evidence type="ECO:0000256" key="6">
    <source>
        <dbReference type="ARBA" id="ARBA00048128"/>
    </source>
</evidence>
<dbReference type="Proteomes" id="UP000001096">
    <property type="component" value="Unassembled WGS sequence"/>
</dbReference>
<evidence type="ECO:0000256" key="2">
    <source>
        <dbReference type="ARBA" id="ARBA00012415"/>
    </source>
</evidence>
<evidence type="ECO:0000313" key="9">
    <source>
        <dbReference type="EMBL" id="EKS36938.1"/>
    </source>
</evidence>
<evidence type="ECO:0000256" key="4">
    <source>
        <dbReference type="ARBA" id="ARBA00022679"/>
    </source>
</evidence>
<dbReference type="InterPro" id="IPR005835">
    <property type="entry name" value="NTP_transferase_dom"/>
</dbReference>
<feature type="domain" description="Nucleotidyl transferase" evidence="8">
    <location>
        <begin position="65"/>
        <end position="326"/>
    </location>
</feature>
<dbReference type="PANTHER" id="PTHR43197">
    <property type="entry name" value="UTP--GLUCOSE-1-PHOSPHATE URIDYLYLTRANSFERASE"/>
    <property type="match status" value="1"/>
</dbReference>
<reference evidence="9 10" key="1">
    <citation type="submission" date="2012-04" db="EMBL/GenBank/DDBJ databases">
        <title>The Genome Sequence of Afipia broomeae ATCC 49717.</title>
        <authorList>
            <consortium name="The Broad Institute Genome Sequencing Platform"/>
            <person name="Earl A."/>
            <person name="Ward D."/>
            <person name="Feldgarden M."/>
            <person name="Gevers D."/>
            <person name="Huys G."/>
            <person name="Walker B."/>
            <person name="Young S.K."/>
            <person name="Zeng Q."/>
            <person name="Gargeya S."/>
            <person name="Fitzgerald M."/>
            <person name="Haas B."/>
            <person name="Abouelleil A."/>
            <person name="Alvarado L."/>
            <person name="Arachchi H.M."/>
            <person name="Berlin A."/>
            <person name="Chapman S.B."/>
            <person name="Goldberg J."/>
            <person name="Griggs A."/>
            <person name="Gujja S."/>
            <person name="Hansen M."/>
            <person name="Howarth C."/>
            <person name="Imamovic A."/>
            <person name="Larimer J."/>
            <person name="McCowen C."/>
            <person name="Montmayeur A."/>
            <person name="Murphy C."/>
            <person name="Neiman D."/>
            <person name="Pearson M."/>
            <person name="Priest M."/>
            <person name="Roberts A."/>
            <person name="Saif S."/>
            <person name="Shea T."/>
            <person name="Sisk P."/>
            <person name="Sykes S."/>
            <person name="Wortman J."/>
            <person name="Nusbaum C."/>
            <person name="Birren B."/>
        </authorList>
    </citation>
    <scope>NUCLEOTIDE SEQUENCE [LARGE SCALE GENOMIC DNA]</scope>
    <source>
        <strain evidence="9 10">ATCC 49717</strain>
    </source>
</reference>
<evidence type="ECO:0000259" key="8">
    <source>
        <dbReference type="Pfam" id="PF00483"/>
    </source>
</evidence>
<dbReference type="GO" id="GO:0006011">
    <property type="term" value="P:UDP-alpha-D-glucose metabolic process"/>
    <property type="evidence" value="ECO:0007669"/>
    <property type="project" value="InterPro"/>
</dbReference>
<dbReference type="PATRIC" id="fig|883078.3.peg.3472"/>
<dbReference type="HOGENOM" id="CLU_029499_1_2_5"/>
<evidence type="ECO:0000313" key="10">
    <source>
        <dbReference type="Proteomes" id="UP000001096"/>
    </source>
</evidence>
<evidence type="ECO:0000256" key="5">
    <source>
        <dbReference type="ARBA" id="ARBA00022695"/>
    </source>
</evidence>
<dbReference type="eggNOG" id="COG1210">
    <property type="taxonomic scope" value="Bacteria"/>
</dbReference>
<evidence type="ECO:0000256" key="7">
    <source>
        <dbReference type="RuleBase" id="RU361259"/>
    </source>
</evidence>
<accession>K8PEY7</accession>
<sequence length="345" mass="37812">MPATKNPQLTHAAFIRSPLGNSLAIQQFFKPSKPATTLQVLPSPASNASPASKSLMKIRKAVFPVAGLGTRFLPATKAMPKEMLTVVDRPLIQHVVDEALEAGIEHLVFVTGRNKGVIEDHFDRPYELEDTLRERNKLKEMDILERDQPEAGATSFTRQQAPLGLGHAVWCARDIIGNEPFAVLLPDVLVKNKPSGLKQMIDAANAAGADKANIIAVEEVPMDQVHMYGVVGVGKSKGDLFELDGMVEKPKKEVAPSNLSITGRYILQPEIFKVLETQERGAGGEIQLTDAMLGLAKSQPFYGFKFKGKSYDCGSKSGFLAANIAYAMDREDLRDGLREEMKKWL</sequence>
<dbReference type="AlphaFoldDB" id="K8PEY7"/>
<dbReference type="Pfam" id="PF00483">
    <property type="entry name" value="NTP_transferase"/>
    <property type="match status" value="1"/>
</dbReference>